<dbReference type="EMBL" id="ML119117">
    <property type="protein sequence ID" value="RPB14638.1"/>
    <property type="molecule type" value="Genomic_DNA"/>
</dbReference>
<organism evidence="2 3">
    <name type="scientific">Morchella conica CCBAS932</name>
    <dbReference type="NCBI Taxonomy" id="1392247"/>
    <lineage>
        <taxon>Eukaryota</taxon>
        <taxon>Fungi</taxon>
        <taxon>Dikarya</taxon>
        <taxon>Ascomycota</taxon>
        <taxon>Pezizomycotina</taxon>
        <taxon>Pezizomycetes</taxon>
        <taxon>Pezizales</taxon>
        <taxon>Morchellaceae</taxon>
        <taxon>Morchella</taxon>
    </lineage>
</organism>
<proteinExistence type="predicted"/>
<dbReference type="InParanoid" id="A0A3N4KYU4"/>
<evidence type="ECO:0000256" key="1">
    <source>
        <dbReference type="SAM" id="SignalP"/>
    </source>
</evidence>
<feature type="signal peptide" evidence="1">
    <location>
        <begin position="1"/>
        <end position="22"/>
    </location>
</feature>
<keyword evidence="1" id="KW-0732">Signal</keyword>
<evidence type="ECO:0000313" key="2">
    <source>
        <dbReference type="EMBL" id="RPB14638.1"/>
    </source>
</evidence>
<sequence length="175" mass="19689">MHDQRCMQAPILTLIVWGLVGCLEVEVLKPLKGAGASFFIETAHNCGALSYLDYIHTYIHTIPTNFLEQSSYNGTTPEGGQCTYLRQYIHLSSHSNSSQAVIVSNTPPRRYTKGKRRQNWNKYITYQLCSVDPASCLNPRSRRAQARDDVTMFGNVLDERQACGGVSWFSLFSTC</sequence>
<feature type="chain" id="PRO_5018215687" evidence="1">
    <location>
        <begin position="23"/>
        <end position="175"/>
    </location>
</feature>
<dbReference type="Proteomes" id="UP000277580">
    <property type="component" value="Unassembled WGS sequence"/>
</dbReference>
<evidence type="ECO:0000313" key="3">
    <source>
        <dbReference type="Proteomes" id="UP000277580"/>
    </source>
</evidence>
<keyword evidence="3" id="KW-1185">Reference proteome</keyword>
<dbReference type="AlphaFoldDB" id="A0A3N4KYU4"/>
<protein>
    <submittedName>
        <fullName evidence="2">Uncharacterized protein</fullName>
    </submittedName>
</protein>
<dbReference type="PROSITE" id="PS51257">
    <property type="entry name" value="PROKAR_LIPOPROTEIN"/>
    <property type="match status" value="1"/>
</dbReference>
<name>A0A3N4KYU4_9PEZI</name>
<gene>
    <name evidence="2" type="ORF">P167DRAFT_58882</name>
</gene>
<accession>A0A3N4KYU4</accession>
<reference evidence="2 3" key="1">
    <citation type="journal article" date="2018" name="Nat. Ecol. Evol.">
        <title>Pezizomycetes genomes reveal the molecular basis of ectomycorrhizal truffle lifestyle.</title>
        <authorList>
            <person name="Murat C."/>
            <person name="Payen T."/>
            <person name="Noel B."/>
            <person name="Kuo A."/>
            <person name="Morin E."/>
            <person name="Chen J."/>
            <person name="Kohler A."/>
            <person name="Krizsan K."/>
            <person name="Balestrini R."/>
            <person name="Da Silva C."/>
            <person name="Montanini B."/>
            <person name="Hainaut M."/>
            <person name="Levati E."/>
            <person name="Barry K.W."/>
            <person name="Belfiori B."/>
            <person name="Cichocki N."/>
            <person name="Clum A."/>
            <person name="Dockter R.B."/>
            <person name="Fauchery L."/>
            <person name="Guy J."/>
            <person name="Iotti M."/>
            <person name="Le Tacon F."/>
            <person name="Lindquist E.A."/>
            <person name="Lipzen A."/>
            <person name="Malagnac F."/>
            <person name="Mello A."/>
            <person name="Molinier V."/>
            <person name="Miyauchi S."/>
            <person name="Poulain J."/>
            <person name="Riccioni C."/>
            <person name="Rubini A."/>
            <person name="Sitrit Y."/>
            <person name="Splivallo R."/>
            <person name="Traeger S."/>
            <person name="Wang M."/>
            <person name="Zifcakova L."/>
            <person name="Wipf D."/>
            <person name="Zambonelli A."/>
            <person name="Paolocci F."/>
            <person name="Nowrousian M."/>
            <person name="Ottonello S."/>
            <person name="Baldrian P."/>
            <person name="Spatafora J.W."/>
            <person name="Henrissat B."/>
            <person name="Nagy L.G."/>
            <person name="Aury J.M."/>
            <person name="Wincker P."/>
            <person name="Grigoriev I.V."/>
            <person name="Bonfante P."/>
            <person name="Martin F.M."/>
        </authorList>
    </citation>
    <scope>NUCLEOTIDE SEQUENCE [LARGE SCALE GENOMIC DNA]</scope>
    <source>
        <strain evidence="2 3">CCBAS932</strain>
    </source>
</reference>